<dbReference type="EMBL" id="AP014569">
    <property type="protein sequence ID" value="BAO83802.1"/>
    <property type="molecule type" value="Genomic_DNA"/>
</dbReference>
<dbReference type="Proteomes" id="UP000066014">
    <property type="component" value="Chromosome"/>
</dbReference>
<evidence type="ECO:0000313" key="2">
    <source>
        <dbReference type="EMBL" id="BAO83802.1"/>
    </source>
</evidence>
<protein>
    <submittedName>
        <fullName evidence="2">Chemotaxis signal transduction protein</fullName>
    </submittedName>
</protein>
<dbReference type="InterPro" id="IPR036061">
    <property type="entry name" value="CheW-like_dom_sf"/>
</dbReference>
<sequence length="193" mass="20619">MTMMTSSRPSRKSYEAELKRKLAESGRRSAQAGWLALGWQGALALVPLAQAGEIFTPTPLQRLPHSQPWVCGVAGLRGNILLVFDWAQLLGCAAPGQATPTALDAAGQYWVSLSPALGIGAALCADRLLGLRYEQSLEFAPATGHPSGVQRLARDAQGQQWLELDLPAICSRAAFQNLLLSGFSRSEPTLPPT</sequence>
<accession>A0A060NPW7</accession>
<dbReference type="GO" id="GO:0006935">
    <property type="term" value="P:chemotaxis"/>
    <property type="evidence" value="ECO:0007669"/>
    <property type="project" value="InterPro"/>
</dbReference>
<proteinExistence type="predicted"/>
<dbReference type="Gene3D" id="2.40.50.180">
    <property type="entry name" value="CheA-289, Domain 4"/>
    <property type="match status" value="1"/>
</dbReference>
<evidence type="ECO:0000313" key="3">
    <source>
        <dbReference type="Proteomes" id="UP000066014"/>
    </source>
</evidence>
<gene>
    <name evidence="2" type="ORF">SMCB_1574</name>
</gene>
<dbReference type="GO" id="GO:0007165">
    <property type="term" value="P:signal transduction"/>
    <property type="evidence" value="ECO:0007669"/>
    <property type="project" value="InterPro"/>
</dbReference>
<dbReference type="KEGG" id="cbab:SMCB_1574"/>
<evidence type="ECO:0000259" key="1">
    <source>
        <dbReference type="Pfam" id="PF01584"/>
    </source>
</evidence>
<dbReference type="Pfam" id="PF01584">
    <property type="entry name" value="CheW"/>
    <property type="match status" value="1"/>
</dbReference>
<dbReference type="STRING" id="1458426.SMCB_1574"/>
<feature type="domain" description="CheW-like" evidence="1">
    <location>
        <begin position="44"/>
        <end position="172"/>
    </location>
</feature>
<dbReference type="HOGENOM" id="CLU_048995_6_0_4"/>
<dbReference type="SUPFAM" id="SSF50341">
    <property type="entry name" value="CheW-like"/>
    <property type="match status" value="1"/>
</dbReference>
<reference evidence="2 3" key="1">
    <citation type="journal article" date="2014" name="Nat. Commun.">
        <title>Physiological and genomic features of highly alkaliphilic hydrogen-utilizing Betaproteobacteria from a continental serpentinizing site.</title>
        <authorList>
            <person name="Suzuki S."/>
            <person name="Kuenen J.G."/>
            <person name="Schipper K."/>
            <person name="van der Velde S."/>
            <person name="Ishii S."/>
            <person name="Wu A."/>
            <person name="Sorokin D.Y."/>
            <person name="Tenney A."/>
            <person name="Meng X.Y."/>
            <person name="Morrill P.L."/>
            <person name="Kamagata Y."/>
            <person name="Muyzer G."/>
            <person name="Nealson K.H."/>
        </authorList>
    </citation>
    <scope>NUCLEOTIDE SEQUENCE [LARGE SCALE GENOMIC DNA]</scope>
    <source>
        <strain evidence="2 3">B1</strain>
    </source>
</reference>
<name>A0A060NPW7_9BURK</name>
<dbReference type="InterPro" id="IPR002545">
    <property type="entry name" value="CheW-lke_dom"/>
</dbReference>
<organism evidence="2 3">
    <name type="scientific">Serpentinimonas maccroryi</name>
    <dbReference type="NCBI Taxonomy" id="1458426"/>
    <lineage>
        <taxon>Bacteria</taxon>
        <taxon>Pseudomonadati</taxon>
        <taxon>Pseudomonadota</taxon>
        <taxon>Betaproteobacteria</taxon>
        <taxon>Burkholderiales</taxon>
        <taxon>Comamonadaceae</taxon>
        <taxon>Serpentinimonas</taxon>
    </lineage>
</organism>
<dbReference type="AlphaFoldDB" id="A0A060NPW7"/>
<keyword evidence="3" id="KW-1185">Reference proteome</keyword>